<organism evidence="2">
    <name type="scientific">uncultured spirochete</name>
    <dbReference type="NCBI Taxonomy" id="156406"/>
    <lineage>
        <taxon>Bacteria</taxon>
        <taxon>Pseudomonadati</taxon>
        <taxon>Spirochaetota</taxon>
        <taxon>Spirochaetia</taxon>
        <taxon>Spirochaetales</taxon>
        <taxon>environmental samples</taxon>
    </lineage>
</organism>
<gene>
    <name evidence="2" type="ORF">SPIRO4BDMA_70194</name>
</gene>
<keyword evidence="1" id="KW-0175">Coiled coil</keyword>
<dbReference type="AlphaFoldDB" id="A0A3P3XU02"/>
<dbReference type="EMBL" id="FWDO01000007">
    <property type="protein sequence ID" value="SLM19772.1"/>
    <property type="molecule type" value="Genomic_DNA"/>
</dbReference>
<evidence type="ECO:0000313" key="2">
    <source>
        <dbReference type="EMBL" id="SLM19772.1"/>
    </source>
</evidence>
<reference evidence="2" key="1">
    <citation type="submission" date="2017-02" db="EMBL/GenBank/DDBJ databases">
        <authorList>
            <person name="Regsiter A."/>
            <person name="William W."/>
        </authorList>
    </citation>
    <scope>NUCLEOTIDE SEQUENCE</scope>
    <source>
        <strain evidence="2">BdmA 4</strain>
    </source>
</reference>
<feature type="coiled-coil region" evidence="1">
    <location>
        <begin position="14"/>
        <end position="63"/>
    </location>
</feature>
<dbReference type="Gene3D" id="1.20.5.2950">
    <property type="match status" value="1"/>
</dbReference>
<sequence length="205" mass="22410">MEIQVQELLERIRSEGIETAKQQAEEIIQKAQSEASEIVSRAKKEAEEVQDEASRRIDSMEAASRASLLQASRDTMIALKQSIQRFIDAAISVDVDNAFDEKMAIQVIPEVLKALALNQSVDTEILLPPALIQKIDASLSARLAKELSKGVTFKPYPSIDAGFRVAQVGSAAQYDFSAESLAQILSARVNSLLSEYLKEASGSLE</sequence>
<accession>A0A3P3XU02</accession>
<name>A0A3P3XU02_9SPIR</name>
<protein>
    <submittedName>
        <fullName evidence="2">Putative V-type ATP synthase subunit E</fullName>
    </submittedName>
</protein>
<proteinExistence type="predicted"/>
<evidence type="ECO:0000256" key="1">
    <source>
        <dbReference type="SAM" id="Coils"/>
    </source>
</evidence>